<evidence type="ECO:0000313" key="2">
    <source>
        <dbReference type="EMBL" id="ULN52859.1"/>
    </source>
</evidence>
<gene>
    <name evidence="2" type="ORF">MIU77_00185</name>
</gene>
<reference evidence="2" key="1">
    <citation type="submission" date="2022-08" db="EMBL/GenBank/DDBJ databases">
        <title>Complete genome sequence of 14 non-tuberculosis mycobacteria type-strains.</title>
        <authorList>
            <person name="Igarashi Y."/>
            <person name="Osugi A."/>
            <person name="Mitarai S."/>
        </authorList>
    </citation>
    <scope>NUCLEOTIDE SEQUENCE</scope>
    <source>
        <strain evidence="2">DSM 45575</strain>
    </source>
</reference>
<proteinExistence type="predicted"/>
<dbReference type="EMBL" id="CP092365">
    <property type="protein sequence ID" value="ULN52859.1"/>
    <property type="molecule type" value="Genomic_DNA"/>
</dbReference>
<feature type="region of interest" description="Disordered" evidence="1">
    <location>
        <begin position="770"/>
        <end position="801"/>
    </location>
</feature>
<protein>
    <submittedName>
        <fullName evidence="2">Uncharacterized protein</fullName>
    </submittedName>
</protein>
<feature type="compositionally biased region" description="Basic residues" evidence="1">
    <location>
        <begin position="775"/>
        <end position="801"/>
    </location>
</feature>
<keyword evidence="3" id="KW-1185">Reference proteome</keyword>
<dbReference type="RefSeq" id="WP_240171124.1">
    <property type="nucleotide sequence ID" value="NZ_CP092365.1"/>
</dbReference>
<evidence type="ECO:0000256" key="1">
    <source>
        <dbReference type="SAM" id="MobiDB-lite"/>
    </source>
</evidence>
<accession>A0ABY3TYS8</accession>
<sequence>MDFIVGSTVLGLPKDVTNDLAQLHLADSAEMLQSVFKSKVQQEVDLLVDQMVTADAFDLIELMRLHEVPISPVLGLEPGFEGSGAALELISLVLTCRPSRHAIDHGTDGAPNPHEMVPVLHDIAMRLLRLTTFYLMASSRFSDEPLAALAAEYQASVINVRTMQYPQLEDELNTALFDSGRLQVVVQSALGFTYKQFIQIRDAVADLYSDRFMGIRDEIAAIVEEYKTPEAARAAVGTRFEQLMAQMMFLPGDRAQFTAADVAERVDLDMDVVGRVLNVFSIEFSERDPCEAVFAFLRGDNPFRTAGLVTDGLGNYVIAGNPIGTDAFRYVVEESLKGGNQWTTYDKVRTAVSERLAINAVARLLQSEARYRGFRYFAPKGGNDVRELGSRCTNLTQIAKETECDGLFIIDDLALCVEVKGRSIADQARRGDVRRLARELANIVGSAAAQAHRIGNLIQVNGGIWMADRTWLDLDFVREIRSIAVCLDDIGPLAIAMDDLRRAGVLTEDKFPWVTSLHDLSVIAQVIDRPGEFLLYVRRRSDSGIASLYRATDELDLFMLFLTDDHLYIEPDPDQVAMENPMAPPPTKAARRRFRRTQRPVRVLTHTNLLDMWMYRKDGSNPFPAVKPTFASLAFIRELVDYLTNSRPPGWLRITADLLAMSGESQANLERAVKSVVRATQIDHQTHTAIQAFAGLWGLPIIIVGSCPLGTFPAEAVEGLSMYAKAKKRQMRSDRAVVICFDEAGGICGVAYYNDRIADDPEMDELIERLQLRPPRQRSTLRPRKSRQLKPGRGRRKRKKR</sequence>
<dbReference type="Proteomes" id="UP001055200">
    <property type="component" value="Chromosome"/>
</dbReference>
<name>A0ABY3TYS8_9MYCO</name>
<organism evidence="2 3">
    <name type="scientific">Mycolicibacillus parakoreensis</name>
    <dbReference type="NCBI Taxonomy" id="1069221"/>
    <lineage>
        <taxon>Bacteria</taxon>
        <taxon>Bacillati</taxon>
        <taxon>Actinomycetota</taxon>
        <taxon>Actinomycetes</taxon>
        <taxon>Mycobacteriales</taxon>
        <taxon>Mycobacteriaceae</taxon>
        <taxon>Mycolicibacillus</taxon>
    </lineage>
</organism>
<evidence type="ECO:0000313" key="3">
    <source>
        <dbReference type="Proteomes" id="UP001055200"/>
    </source>
</evidence>